<organism evidence="2 3">
    <name type="scientific">Emiliania huxleyi (strain CCMP1516)</name>
    <dbReference type="NCBI Taxonomy" id="280463"/>
    <lineage>
        <taxon>Eukaryota</taxon>
        <taxon>Haptista</taxon>
        <taxon>Haptophyta</taxon>
        <taxon>Prymnesiophyceae</taxon>
        <taxon>Isochrysidales</taxon>
        <taxon>Noelaerhabdaceae</taxon>
        <taxon>Emiliania</taxon>
    </lineage>
</organism>
<dbReference type="RefSeq" id="XP_005784526.1">
    <property type="nucleotide sequence ID" value="XM_005784469.1"/>
</dbReference>
<keyword evidence="3" id="KW-1185">Reference proteome</keyword>
<dbReference type="HOGENOM" id="CLU_535816_0_0_1"/>
<dbReference type="PROSITE" id="PS50096">
    <property type="entry name" value="IQ"/>
    <property type="match status" value="2"/>
</dbReference>
<evidence type="ECO:0000313" key="2">
    <source>
        <dbReference type="EnsemblProtists" id="EOD32097"/>
    </source>
</evidence>
<dbReference type="PaxDb" id="2903-EOD32097"/>
<dbReference type="Proteomes" id="UP000013827">
    <property type="component" value="Unassembled WGS sequence"/>
</dbReference>
<evidence type="ECO:0008006" key="4">
    <source>
        <dbReference type="Google" id="ProtNLM"/>
    </source>
</evidence>
<dbReference type="KEGG" id="ehx:EMIHUDRAFT_449514"/>
<reference evidence="2" key="2">
    <citation type="submission" date="2024-10" db="UniProtKB">
        <authorList>
            <consortium name="EnsemblProtists"/>
        </authorList>
    </citation>
    <scope>IDENTIFICATION</scope>
</reference>
<accession>A0A0D3K8L2</accession>
<evidence type="ECO:0000256" key="1">
    <source>
        <dbReference type="SAM" id="MobiDB-lite"/>
    </source>
</evidence>
<dbReference type="Gene3D" id="2.30.29.30">
    <property type="entry name" value="Pleckstrin-homology domain (PH domain)/Phosphotyrosine-binding domain (PTB)"/>
    <property type="match status" value="1"/>
</dbReference>
<feature type="region of interest" description="Disordered" evidence="1">
    <location>
        <begin position="1"/>
        <end position="30"/>
    </location>
</feature>
<dbReference type="GeneID" id="17277369"/>
<dbReference type="InterPro" id="IPR011993">
    <property type="entry name" value="PH-like_dom_sf"/>
</dbReference>
<sequence>MAQDAAATKLQALHRGNSSRRLQEDNQEAGSALEAMLARVDSSAADATPRAEADAAARVQALHRGNSARRLQAEEHAAAAALHRGNSARRLQAEEHAAAAALHRGNSARRLQAEEHAAAAVVLEAGATRAAERKRLAAEEVEDKGESSAELAAVLAESEWLGGAPGEAVEEGEAGGAGPPPPQSNFSSAMLIQMGTTNGGSDAAAGGPDKRSAEGVPAEAPAAEWPAGGGIPATWERGGWESTSDSLMRRGCSLSLEGSGLVSHPSEGEEAAFTDAHTTTDGFADAPLTDAFGGASAMHAFGEAPAANGSLSPSSRAWRAFATRSRRLDAAFGASAAADAEFEHAGVDAAVRAEENVGYDLPPPVATGRVAPSTGEATRSSGISEIDLNSPGKGGGAVTTTTQLTLASDVVFCGWSLKRGLLFSASKFFVLTRKAQLRWYDPAPGEGAVKYRGSMDLRQGAAIQRVGKNSDYSFRLAAGGSSIHLNPQSGEAYKLWQEGLVEALLAGAA</sequence>
<protein>
    <recommendedName>
        <fullName evidence="4">PH domain-containing protein</fullName>
    </recommendedName>
</protein>
<evidence type="ECO:0000313" key="3">
    <source>
        <dbReference type="Proteomes" id="UP000013827"/>
    </source>
</evidence>
<proteinExistence type="predicted"/>
<dbReference type="AlphaFoldDB" id="A0A0D3K8L2"/>
<feature type="compositionally biased region" description="Polar residues" evidence="1">
    <location>
        <begin position="184"/>
        <end position="200"/>
    </location>
</feature>
<reference evidence="3" key="1">
    <citation type="journal article" date="2013" name="Nature">
        <title>Pan genome of the phytoplankton Emiliania underpins its global distribution.</title>
        <authorList>
            <person name="Read B.A."/>
            <person name="Kegel J."/>
            <person name="Klute M.J."/>
            <person name="Kuo A."/>
            <person name="Lefebvre S.C."/>
            <person name="Maumus F."/>
            <person name="Mayer C."/>
            <person name="Miller J."/>
            <person name="Monier A."/>
            <person name="Salamov A."/>
            <person name="Young J."/>
            <person name="Aguilar M."/>
            <person name="Claverie J.M."/>
            <person name="Frickenhaus S."/>
            <person name="Gonzalez K."/>
            <person name="Herman E.K."/>
            <person name="Lin Y.C."/>
            <person name="Napier J."/>
            <person name="Ogata H."/>
            <person name="Sarno A.F."/>
            <person name="Shmutz J."/>
            <person name="Schroeder D."/>
            <person name="de Vargas C."/>
            <person name="Verret F."/>
            <person name="von Dassow P."/>
            <person name="Valentin K."/>
            <person name="Van de Peer Y."/>
            <person name="Wheeler G."/>
            <person name="Dacks J.B."/>
            <person name="Delwiche C.F."/>
            <person name="Dyhrman S.T."/>
            <person name="Glockner G."/>
            <person name="John U."/>
            <person name="Richards T."/>
            <person name="Worden A.Z."/>
            <person name="Zhang X."/>
            <person name="Grigoriev I.V."/>
            <person name="Allen A.E."/>
            <person name="Bidle K."/>
            <person name="Borodovsky M."/>
            <person name="Bowler C."/>
            <person name="Brownlee C."/>
            <person name="Cock J.M."/>
            <person name="Elias M."/>
            <person name="Gladyshev V.N."/>
            <person name="Groth M."/>
            <person name="Guda C."/>
            <person name="Hadaegh A."/>
            <person name="Iglesias-Rodriguez M.D."/>
            <person name="Jenkins J."/>
            <person name="Jones B.M."/>
            <person name="Lawson T."/>
            <person name="Leese F."/>
            <person name="Lindquist E."/>
            <person name="Lobanov A."/>
            <person name="Lomsadze A."/>
            <person name="Malik S.B."/>
            <person name="Marsh M.E."/>
            <person name="Mackinder L."/>
            <person name="Mock T."/>
            <person name="Mueller-Roeber B."/>
            <person name="Pagarete A."/>
            <person name="Parker M."/>
            <person name="Probert I."/>
            <person name="Quesneville H."/>
            <person name="Raines C."/>
            <person name="Rensing S.A."/>
            <person name="Riano-Pachon D.M."/>
            <person name="Richier S."/>
            <person name="Rokitta S."/>
            <person name="Shiraiwa Y."/>
            <person name="Soanes D.M."/>
            <person name="van der Giezen M."/>
            <person name="Wahlund T.M."/>
            <person name="Williams B."/>
            <person name="Wilson W."/>
            <person name="Wolfe G."/>
            <person name="Wurch L.L."/>
        </authorList>
    </citation>
    <scope>NUCLEOTIDE SEQUENCE</scope>
</reference>
<feature type="compositionally biased region" description="Low complexity" evidence="1">
    <location>
        <begin position="214"/>
        <end position="226"/>
    </location>
</feature>
<name>A0A0D3K8L2_EMIH1</name>
<dbReference type="SUPFAM" id="SSF50729">
    <property type="entry name" value="PH domain-like"/>
    <property type="match status" value="1"/>
</dbReference>
<dbReference type="EnsemblProtists" id="EOD32097">
    <property type="protein sequence ID" value="EOD32097"/>
    <property type="gene ID" value="EMIHUDRAFT_449514"/>
</dbReference>
<feature type="region of interest" description="Disordered" evidence="1">
    <location>
        <begin position="362"/>
        <end position="394"/>
    </location>
</feature>
<feature type="region of interest" description="Disordered" evidence="1">
    <location>
        <begin position="166"/>
        <end position="244"/>
    </location>
</feature>